<organism evidence="18 19">
    <name type="scientific">Paraherbaspirillum soli</name>
    <dbReference type="NCBI Taxonomy" id="631222"/>
    <lineage>
        <taxon>Bacteria</taxon>
        <taxon>Pseudomonadati</taxon>
        <taxon>Pseudomonadota</taxon>
        <taxon>Betaproteobacteria</taxon>
        <taxon>Burkholderiales</taxon>
        <taxon>Oxalobacteraceae</taxon>
        <taxon>Paraherbaspirillum</taxon>
    </lineage>
</organism>
<evidence type="ECO:0000256" key="2">
    <source>
        <dbReference type="ARBA" id="ARBA00004429"/>
    </source>
</evidence>
<evidence type="ECO:0000256" key="8">
    <source>
        <dbReference type="ARBA" id="ARBA00022692"/>
    </source>
</evidence>
<keyword evidence="10 18" id="KW-0067">ATP-binding</keyword>
<dbReference type="Pfam" id="PF01627">
    <property type="entry name" value="Hpt"/>
    <property type="match status" value="1"/>
</dbReference>
<evidence type="ECO:0000256" key="11">
    <source>
        <dbReference type="ARBA" id="ARBA00022989"/>
    </source>
</evidence>
<dbReference type="InterPro" id="IPR003661">
    <property type="entry name" value="HisK_dim/P_dom"/>
</dbReference>
<dbReference type="InterPro" id="IPR005467">
    <property type="entry name" value="His_kinase_dom"/>
</dbReference>
<feature type="transmembrane region" description="Helical" evidence="15">
    <location>
        <begin position="34"/>
        <end position="56"/>
    </location>
</feature>
<dbReference type="SUPFAM" id="SSF47384">
    <property type="entry name" value="Homodimeric domain of signal transducing histidine kinase"/>
    <property type="match status" value="1"/>
</dbReference>
<dbReference type="CDD" id="cd17546">
    <property type="entry name" value="REC_hyHK_CKI1_RcsC-like"/>
    <property type="match status" value="1"/>
</dbReference>
<dbReference type="InterPro" id="IPR008207">
    <property type="entry name" value="Sig_transdc_His_kin_Hpt_dom"/>
</dbReference>
<dbReference type="GO" id="GO:0005524">
    <property type="term" value="F:ATP binding"/>
    <property type="evidence" value="ECO:0007669"/>
    <property type="project" value="UniProtKB-KW"/>
</dbReference>
<dbReference type="Pfam" id="PF00072">
    <property type="entry name" value="Response_reg"/>
    <property type="match status" value="1"/>
</dbReference>
<evidence type="ECO:0000313" key="19">
    <source>
        <dbReference type="Proteomes" id="UP001596045"/>
    </source>
</evidence>
<dbReference type="CDD" id="cd00082">
    <property type="entry name" value="HisKA"/>
    <property type="match status" value="1"/>
</dbReference>
<protein>
    <recommendedName>
        <fullName evidence="3">histidine kinase</fullName>
        <ecNumber evidence="3">2.7.13.3</ecNumber>
    </recommendedName>
</protein>
<dbReference type="InterPro" id="IPR004358">
    <property type="entry name" value="Sig_transdc_His_kin-like_C"/>
</dbReference>
<dbReference type="InterPro" id="IPR003594">
    <property type="entry name" value="HATPase_dom"/>
</dbReference>
<evidence type="ECO:0000256" key="1">
    <source>
        <dbReference type="ARBA" id="ARBA00000085"/>
    </source>
</evidence>
<evidence type="ECO:0000259" key="17">
    <source>
        <dbReference type="PROSITE" id="PS50110"/>
    </source>
</evidence>
<evidence type="ECO:0000256" key="7">
    <source>
        <dbReference type="ARBA" id="ARBA00022679"/>
    </source>
</evidence>
<dbReference type="InterPro" id="IPR035965">
    <property type="entry name" value="PAS-like_dom_sf"/>
</dbReference>
<dbReference type="Gene3D" id="3.30.565.10">
    <property type="entry name" value="Histidine kinase-like ATPase, C-terminal domain"/>
    <property type="match status" value="1"/>
</dbReference>
<evidence type="ECO:0000256" key="9">
    <source>
        <dbReference type="ARBA" id="ARBA00022777"/>
    </source>
</evidence>
<evidence type="ECO:0000256" key="13">
    <source>
        <dbReference type="ARBA" id="ARBA00023136"/>
    </source>
</evidence>
<feature type="transmembrane region" description="Helical" evidence="15">
    <location>
        <begin position="368"/>
        <end position="389"/>
    </location>
</feature>
<dbReference type="PRINTS" id="PR00344">
    <property type="entry name" value="BCTRLSENSOR"/>
</dbReference>
<dbReference type="SUPFAM" id="SSF55874">
    <property type="entry name" value="ATPase domain of HSP90 chaperone/DNA topoisomerase II/histidine kinase"/>
    <property type="match status" value="1"/>
</dbReference>
<dbReference type="Gene3D" id="3.40.50.2300">
    <property type="match status" value="1"/>
</dbReference>
<keyword evidence="19" id="KW-1185">Reference proteome</keyword>
<evidence type="ECO:0000256" key="14">
    <source>
        <dbReference type="PROSITE-ProRule" id="PRU00169"/>
    </source>
</evidence>
<dbReference type="Proteomes" id="UP001596045">
    <property type="component" value="Unassembled WGS sequence"/>
</dbReference>
<sequence length="1141" mass="124845">MSMPVNPGLQQAIRSHKPSQNPPSSMALGRYSRLLLYIGSAILTVLILISVGLALASRIQRAINDQSLVFATQRDYARAEVLRMEARLKQFLDSYEARWLLHKHDLIPLEKYRAQLMTAQAPIITGLDLTQVPYGVMSTLTAPEDVERLEELLKLVRDVPSAARLNNSELGHPLGGYTYDPAGRFIAIVPPWGAQYAPAIDASFRLADFIKRQTSAVEAVLAQYSSAELKQRRVVWIPLNRDPISGMLVAQFGGPVYDGDRRIAVVVASIPFENFSYYFTNPNRDPGFFVLSSDKSHIYDVNQQDDRHSQLGQLVLAQAPHFKVSDDQPHSTRIGATFFLYQRVPGPNWTAVYAFDWDKVLRSIQSELLLTLGLMLLVLFILWGLVIVFDRRVFAPLQRDARQVYESEAFNRTLVATAPVGLCVLDANSGQIVAQNALAMELTSSTADQAQAFYRMLLERHARNGNATPNNSLMELSWESSSPDGGIRHVGVVVSPTRYAGRAVLLCGLTDNSQRVISEQLLRAAKRASDEANQAKSLFLAAMSHEIRTPLHGALGNLELLEREPLAPAHLALARTIRQSFDALLSLINDILDLSKIEAGELTLNNAGFNLVELVESCARTYAPVIAKHGVRFFCLIDPETPVQAIGDSRRLQQILLNLLSNAAKFTRLGQISIGVCPITCASGERIIRFQVIDSGVGISRADQQRLFAPFIQVGDERQSTGGTGLGLSLCKRLTELMGGEISVASEAGAGSVFSCEIPFALEQHWKPDSSAPALRCQILLLCDAGPWRDLLIRQCIAWGATVRTADHRAETIRFEDGRDTILLIAGGDDCDTPPASACGLQHFKQIVVASWSGPMEPEHSEHGIRVTSLSRDGLYKACVLAAGGVLDLPRGPSANAAAQSVAAHEESVLIVDDDAVSRRLLRDYLAALGYARVDQARDGQEALDKCGAHDYDLVLSDQGMARMDGLALAAALREQGSAAPLVLITAGMLTLATPAVRAAGVLAVLNKPVSIVQLERLLKQVFAQPEAILRSARPSAAAKPTELYVKHAELRALFVESWRQDKQVLDQAFKEGEKLAFLRRLHKVKGALSILREGDLAAQCEGIERGCREGGMEDISALRYQTFKNNVERALGIQMQTAAP</sequence>
<evidence type="ECO:0000256" key="6">
    <source>
        <dbReference type="ARBA" id="ARBA00022553"/>
    </source>
</evidence>
<evidence type="ECO:0000256" key="3">
    <source>
        <dbReference type="ARBA" id="ARBA00012438"/>
    </source>
</evidence>
<dbReference type="PROSITE" id="PS50110">
    <property type="entry name" value="RESPONSE_REGULATORY"/>
    <property type="match status" value="1"/>
</dbReference>
<dbReference type="CDD" id="cd16922">
    <property type="entry name" value="HATPase_EvgS-ArcB-TorS-like"/>
    <property type="match status" value="1"/>
</dbReference>
<dbReference type="InterPro" id="IPR001789">
    <property type="entry name" value="Sig_transdc_resp-reg_receiver"/>
</dbReference>
<dbReference type="Gene3D" id="1.20.120.160">
    <property type="entry name" value="HPT domain"/>
    <property type="match status" value="1"/>
</dbReference>
<keyword evidence="9" id="KW-0418">Kinase</keyword>
<dbReference type="PANTHER" id="PTHR43047:SF72">
    <property type="entry name" value="OSMOSENSING HISTIDINE PROTEIN KINASE SLN1"/>
    <property type="match status" value="1"/>
</dbReference>
<dbReference type="InterPro" id="IPR036890">
    <property type="entry name" value="HATPase_C_sf"/>
</dbReference>
<feature type="domain" description="Histidine kinase" evidence="16">
    <location>
        <begin position="542"/>
        <end position="762"/>
    </location>
</feature>
<feature type="modified residue" description="4-aspartylphosphate" evidence="14">
    <location>
        <position position="958"/>
    </location>
</feature>
<dbReference type="PROSITE" id="PS50109">
    <property type="entry name" value="HIS_KIN"/>
    <property type="match status" value="1"/>
</dbReference>
<dbReference type="SMART" id="SM00388">
    <property type="entry name" value="HisKA"/>
    <property type="match status" value="1"/>
</dbReference>
<feature type="domain" description="Response regulatory" evidence="17">
    <location>
        <begin position="908"/>
        <end position="1023"/>
    </location>
</feature>
<comment type="catalytic activity">
    <reaction evidence="1">
        <text>ATP + protein L-histidine = ADP + protein N-phospho-L-histidine.</text>
        <dbReference type="EC" id="2.7.13.3"/>
    </reaction>
</comment>
<evidence type="ECO:0000256" key="5">
    <source>
        <dbReference type="ARBA" id="ARBA00022519"/>
    </source>
</evidence>
<evidence type="ECO:0000256" key="4">
    <source>
        <dbReference type="ARBA" id="ARBA00022475"/>
    </source>
</evidence>
<keyword evidence="13 15" id="KW-0472">Membrane</keyword>
<evidence type="ECO:0000256" key="15">
    <source>
        <dbReference type="SAM" id="Phobius"/>
    </source>
</evidence>
<keyword evidence="4" id="KW-1003">Cell membrane</keyword>
<keyword evidence="8 15" id="KW-0812">Transmembrane</keyword>
<keyword evidence="10 18" id="KW-0547">Nucleotide-binding</keyword>
<dbReference type="SMART" id="SM00448">
    <property type="entry name" value="REC"/>
    <property type="match status" value="1"/>
</dbReference>
<name>A0ABW0MDG6_9BURK</name>
<keyword evidence="12" id="KW-0902">Two-component regulatory system</keyword>
<dbReference type="EMBL" id="JBHSMT010000030">
    <property type="protein sequence ID" value="MFC5476265.1"/>
    <property type="molecule type" value="Genomic_DNA"/>
</dbReference>
<dbReference type="SUPFAM" id="SSF55785">
    <property type="entry name" value="PYP-like sensor domain (PAS domain)"/>
    <property type="match status" value="1"/>
</dbReference>
<comment type="subcellular location">
    <subcellularLocation>
        <location evidence="2">Cell inner membrane</location>
        <topology evidence="2">Multi-pass membrane protein</topology>
    </subcellularLocation>
</comment>
<dbReference type="InterPro" id="IPR036097">
    <property type="entry name" value="HisK_dim/P_sf"/>
</dbReference>
<comment type="caution">
    <text evidence="18">The sequence shown here is derived from an EMBL/GenBank/DDBJ whole genome shotgun (WGS) entry which is preliminary data.</text>
</comment>
<dbReference type="Pfam" id="PF02518">
    <property type="entry name" value="HATPase_c"/>
    <property type="match status" value="1"/>
</dbReference>
<keyword evidence="11 15" id="KW-1133">Transmembrane helix</keyword>
<evidence type="ECO:0000313" key="18">
    <source>
        <dbReference type="EMBL" id="MFC5476265.1"/>
    </source>
</evidence>
<gene>
    <name evidence="18" type="ORF">ACFPM8_20065</name>
</gene>
<dbReference type="InterPro" id="IPR011006">
    <property type="entry name" value="CheY-like_superfamily"/>
</dbReference>
<keyword evidence="5" id="KW-0997">Cell inner membrane</keyword>
<evidence type="ECO:0000259" key="16">
    <source>
        <dbReference type="PROSITE" id="PS50109"/>
    </source>
</evidence>
<dbReference type="EC" id="2.7.13.3" evidence="3"/>
<reference evidence="19" key="1">
    <citation type="journal article" date="2019" name="Int. J. Syst. Evol. Microbiol.">
        <title>The Global Catalogue of Microorganisms (GCM) 10K type strain sequencing project: providing services to taxonomists for standard genome sequencing and annotation.</title>
        <authorList>
            <consortium name="The Broad Institute Genomics Platform"/>
            <consortium name="The Broad Institute Genome Sequencing Center for Infectious Disease"/>
            <person name="Wu L."/>
            <person name="Ma J."/>
        </authorList>
    </citation>
    <scope>NUCLEOTIDE SEQUENCE [LARGE SCALE GENOMIC DNA]</scope>
    <source>
        <strain evidence="19">JCM 17066</strain>
    </source>
</reference>
<keyword evidence="7" id="KW-0808">Transferase</keyword>
<dbReference type="SUPFAM" id="SSF52172">
    <property type="entry name" value="CheY-like"/>
    <property type="match status" value="1"/>
</dbReference>
<proteinExistence type="predicted"/>
<dbReference type="Gene3D" id="1.10.287.130">
    <property type="match status" value="1"/>
</dbReference>
<dbReference type="PANTHER" id="PTHR43047">
    <property type="entry name" value="TWO-COMPONENT HISTIDINE PROTEIN KINASE"/>
    <property type="match status" value="1"/>
</dbReference>
<dbReference type="RefSeq" id="WP_379000302.1">
    <property type="nucleotide sequence ID" value="NZ_JBHSMT010000030.1"/>
</dbReference>
<dbReference type="InterPro" id="IPR036641">
    <property type="entry name" value="HPT_dom_sf"/>
</dbReference>
<dbReference type="Pfam" id="PF00512">
    <property type="entry name" value="HisKA"/>
    <property type="match status" value="1"/>
</dbReference>
<dbReference type="SUPFAM" id="SSF47226">
    <property type="entry name" value="Histidine-containing phosphotransfer domain, HPT domain"/>
    <property type="match status" value="1"/>
</dbReference>
<evidence type="ECO:0000256" key="12">
    <source>
        <dbReference type="ARBA" id="ARBA00023012"/>
    </source>
</evidence>
<evidence type="ECO:0000256" key="10">
    <source>
        <dbReference type="ARBA" id="ARBA00022840"/>
    </source>
</evidence>
<keyword evidence="6 14" id="KW-0597">Phosphoprotein</keyword>
<accession>A0ABW0MDG6</accession>
<dbReference type="SMART" id="SM00387">
    <property type="entry name" value="HATPase_c"/>
    <property type="match status" value="1"/>
</dbReference>